<proteinExistence type="predicted"/>
<sequence>KKTVETSLSGAPGINAPVARLEKFDDFCAHPLVL</sequence>
<name>E4Z119_OIKDI</name>
<protein>
    <submittedName>
        <fullName evidence="1">Uncharacterized protein</fullName>
    </submittedName>
</protein>
<reference evidence="1" key="1">
    <citation type="journal article" date="2010" name="Science">
        <title>Plasticity of animal genome architecture unmasked by rapid evolution of a pelagic tunicate.</title>
        <authorList>
            <person name="Denoeud F."/>
            <person name="Henriet S."/>
            <person name="Mungpakdee S."/>
            <person name="Aury J.M."/>
            <person name="Da Silva C."/>
            <person name="Brinkmann H."/>
            <person name="Mikhaleva J."/>
            <person name="Olsen L.C."/>
            <person name="Jubin C."/>
            <person name="Canestro C."/>
            <person name="Bouquet J.M."/>
            <person name="Danks G."/>
            <person name="Poulain J."/>
            <person name="Campsteijn C."/>
            <person name="Adamski M."/>
            <person name="Cross I."/>
            <person name="Yadetie F."/>
            <person name="Muffato M."/>
            <person name="Louis A."/>
            <person name="Butcher S."/>
            <person name="Tsagkogeorga G."/>
            <person name="Konrad A."/>
            <person name="Singh S."/>
            <person name="Jensen M.F."/>
            <person name="Cong E.H."/>
            <person name="Eikeseth-Otteraa H."/>
            <person name="Noel B."/>
            <person name="Anthouard V."/>
            <person name="Porcel B.M."/>
            <person name="Kachouri-Lafond R."/>
            <person name="Nishino A."/>
            <person name="Ugolini M."/>
            <person name="Chourrout P."/>
            <person name="Nishida H."/>
            <person name="Aasland R."/>
            <person name="Huzurbazar S."/>
            <person name="Westhof E."/>
            <person name="Delsuc F."/>
            <person name="Lehrach H."/>
            <person name="Reinhardt R."/>
            <person name="Weissenbach J."/>
            <person name="Roy S.W."/>
            <person name="Artiguenave F."/>
            <person name="Postlethwait J.H."/>
            <person name="Manak J.R."/>
            <person name="Thompson E.M."/>
            <person name="Jaillon O."/>
            <person name="Du Pasquier L."/>
            <person name="Boudinot P."/>
            <person name="Liberles D.A."/>
            <person name="Volff J.N."/>
            <person name="Philippe H."/>
            <person name="Lenhard B."/>
            <person name="Roest Crollius H."/>
            <person name="Wincker P."/>
            <person name="Chourrout D."/>
        </authorList>
    </citation>
    <scope>NUCLEOTIDE SEQUENCE [LARGE SCALE GENOMIC DNA]</scope>
</reference>
<gene>
    <name evidence="1" type="ORF">GSOID_T00023465001</name>
</gene>
<organism evidence="1">
    <name type="scientific">Oikopleura dioica</name>
    <name type="common">Tunicate</name>
    <dbReference type="NCBI Taxonomy" id="34765"/>
    <lineage>
        <taxon>Eukaryota</taxon>
        <taxon>Metazoa</taxon>
        <taxon>Chordata</taxon>
        <taxon>Tunicata</taxon>
        <taxon>Appendicularia</taxon>
        <taxon>Copelata</taxon>
        <taxon>Oikopleuridae</taxon>
        <taxon>Oikopleura</taxon>
    </lineage>
</organism>
<dbReference type="AlphaFoldDB" id="E4Z119"/>
<dbReference type="EMBL" id="FN656419">
    <property type="protein sequence ID" value="CBY41397.1"/>
    <property type="molecule type" value="Genomic_DNA"/>
</dbReference>
<dbReference type="Proteomes" id="UP000011014">
    <property type="component" value="Unassembled WGS sequence"/>
</dbReference>
<accession>E4Z119</accession>
<feature type="non-terminal residue" evidence="1">
    <location>
        <position position="1"/>
    </location>
</feature>
<evidence type="ECO:0000313" key="1">
    <source>
        <dbReference type="EMBL" id="CBY41397.1"/>
    </source>
</evidence>